<dbReference type="GO" id="GO:0004843">
    <property type="term" value="F:cysteine-type deubiquitinase activity"/>
    <property type="evidence" value="ECO:0007669"/>
    <property type="project" value="UniProtKB-UniRule"/>
</dbReference>
<keyword evidence="2" id="KW-0645">Protease</keyword>
<comment type="similarity">
    <text evidence="2">Belongs to the peptidase C19 family.</text>
</comment>
<dbReference type="EMBL" id="CAJOBA010039363">
    <property type="protein sequence ID" value="CAF4076328.1"/>
    <property type="molecule type" value="Genomic_DNA"/>
</dbReference>
<proteinExistence type="inferred from homology"/>
<dbReference type="PROSITE" id="PS00973">
    <property type="entry name" value="USP_2"/>
    <property type="match status" value="1"/>
</dbReference>
<dbReference type="PROSITE" id="PS50235">
    <property type="entry name" value="USP_3"/>
    <property type="match status" value="1"/>
</dbReference>
<dbReference type="GO" id="GO:0016579">
    <property type="term" value="P:protein deubiquitination"/>
    <property type="evidence" value="ECO:0007669"/>
    <property type="project" value="InterPro"/>
</dbReference>
<dbReference type="Pfam" id="PF00443">
    <property type="entry name" value="UCH"/>
    <property type="match status" value="1"/>
</dbReference>
<accession>A0A8S2EPM2</accession>
<dbReference type="InterPro" id="IPR038765">
    <property type="entry name" value="Papain-like_cys_pep_sf"/>
</dbReference>
<keyword evidence="2" id="KW-0833">Ubl conjugation pathway</keyword>
<dbReference type="InterPro" id="IPR050185">
    <property type="entry name" value="Ub_carboxyl-term_hydrolase"/>
</dbReference>
<sequence>MYSSAWSHQRFSKVVSVYSNTTLKLRLCNDYRSTLSPIHLITHFSSTIEQLKNQIISQKNLAKKANDIILFMFNEQRVWQRLDDSDRNITLRQLDLRDYDFIDADEISKETSLSTITLQPSIPTLPSSILSSDANDIQNSAANFTTDKITLRLCTKPRKRESYVVISILRTSTINDVKIKAIDQLSKRGIPSNPVQLLLYIHCIWEGFDKEKGDITLQQLHIRNDTYISMETEENHLSDKKRTFLPENLSHEQHHSRKNIKDQIVPPSTTSKTASIVDNDKVCQSLSNVSADIHQQNQKQNQSTDKDKTEMKKNYSIIYPPGLCGLTNTGNTCFMNSALQCLSNIPELTQYFLNPQENNNNNNRNTPVTLAYKHLIQSMWSGKHSCIVPNEIKYRVSQIDRIFSDNRQHDSHEFVNSMINILYNESINNENNNKLTKIKEIFHGQISSTVKCLQCPSTETVVELINCLPLPLAASNKVSKQEQNLIKIDYIQINGNHESILVELSKKNSTLEILIEKFINNYIEKNISESSSTNTREIPSEALIPERDRVFIAELIQNRFIYPYTNINEPLHNTYEKNITIFELPTSNRNVIRPCLFEETESVCCFRPPVYLLISTMVKLHEHLNIILDHIYSVTNQKCVHNIYWTKKGYSHKHNLNFDVEFDLSTIDQITIELPSSIVSKYEKYYGKKYLVNMNDAPLTLDNLMNDFFKEDLLDGDYYCQKCGATTQAKQKSDICLPLPTVLIIQLKRFKFNNSYINDKINTLIEYPINDFDLSKYIKDDMKKTNKKIPLYDLIAVSNHSGGTSSFGHYTTYAKNSFDGQWYSFNDLYIRKITNTKDLLTDNAYVLFYSQRKE</sequence>
<dbReference type="InterPro" id="IPR001394">
    <property type="entry name" value="Peptidase_C19_UCH"/>
</dbReference>
<dbReference type="PANTHER" id="PTHR21646">
    <property type="entry name" value="UBIQUITIN CARBOXYL-TERMINAL HYDROLASE"/>
    <property type="match status" value="1"/>
</dbReference>
<feature type="region of interest" description="Disordered" evidence="3">
    <location>
        <begin position="249"/>
        <end position="272"/>
    </location>
</feature>
<name>A0A8S2EPM2_9BILA</name>
<keyword evidence="2" id="KW-0788">Thiol protease</keyword>
<keyword evidence="2" id="KW-0378">Hydrolase</keyword>
<comment type="catalytic activity">
    <reaction evidence="1 2">
        <text>Thiol-dependent hydrolysis of ester, thioester, amide, peptide and isopeptide bonds formed by the C-terminal Gly of ubiquitin (a 76-residue protein attached to proteins as an intracellular targeting signal).</text>
        <dbReference type="EC" id="3.4.19.12"/>
    </reaction>
</comment>
<dbReference type="GO" id="GO:0006508">
    <property type="term" value="P:proteolysis"/>
    <property type="evidence" value="ECO:0007669"/>
    <property type="project" value="UniProtKB-KW"/>
</dbReference>
<dbReference type="Proteomes" id="UP000677228">
    <property type="component" value="Unassembled WGS sequence"/>
</dbReference>
<dbReference type="EMBL" id="CAJNOK010017801">
    <property type="protein sequence ID" value="CAF1270810.1"/>
    <property type="molecule type" value="Genomic_DNA"/>
</dbReference>
<dbReference type="AlphaFoldDB" id="A0A8S2EPM2"/>
<reference evidence="5" key="1">
    <citation type="submission" date="2021-02" db="EMBL/GenBank/DDBJ databases">
        <authorList>
            <person name="Nowell W R."/>
        </authorList>
    </citation>
    <scope>NUCLEOTIDE SEQUENCE</scope>
</reference>
<protein>
    <recommendedName>
        <fullName evidence="2">Ubiquitin carboxyl-terminal hydrolase</fullName>
        <ecNumber evidence="2">3.4.19.12</ecNumber>
    </recommendedName>
</protein>
<dbReference type="PROSITE" id="PS00972">
    <property type="entry name" value="USP_1"/>
    <property type="match status" value="1"/>
</dbReference>
<dbReference type="InterPro" id="IPR028889">
    <property type="entry name" value="USP"/>
</dbReference>
<gene>
    <name evidence="5" type="ORF">OVA965_LOCUS27176</name>
    <name evidence="6" type="ORF">TMI583_LOCUS27919</name>
</gene>
<evidence type="ECO:0000259" key="4">
    <source>
        <dbReference type="PROSITE" id="PS50235"/>
    </source>
</evidence>
<evidence type="ECO:0000256" key="3">
    <source>
        <dbReference type="SAM" id="MobiDB-lite"/>
    </source>
</evidence>
<organism evidence="5 7">
    <name type="scientific">Didymodactylos carnosus</name>
    <dbReference type="NCBI Taxonomy" id="1234261"/>
    <lineage>
        <taxon>Eukaryota</taxon>
        <taxon>Metazoa</taxon>
        <taxon>Spiralia</taxon>
        <taxon>Gnathifera</taxon>
        <taxon>Rotifera</taxon>
        <taxon>Eurotatoria</taxon>
        <taxon>Bdelloidea</taxon>
        <taxon>Philodinida</taxon>
        <taxon>Philodinidae</taxon>
        <taxon>Didymodactylos</taxon>
    </lineage>
</organism>
<evidence type="ECO:0000256" key="1">
    <source>
        <dbReference type="ARBA" id="ARBA00000707"/>
    </source>
</evidence>
<comment type="caution">
    <text evidence="5">The sequence shown here is derived from an EMBL/GenBank/DDBJ whole genome shotgun (WGS) entry which is preliminary data.</text>
</comment>
<evidence type="ECO:0000313" key="5">
    <source>
        <dbReference type="EMBL" id="CAF1270810.1"/>
    </source>
</evidence>
<evidence type="ECO:0000256" key="2">
    <source>
        <dbReference type="RuleBase" id="RU366025"/>
    </source>
</evidence>
<feature type="domain" description="USP" evidence="4">
    <location>
        <begin position="324"/>
        <end position="852"/>
    </location>
</feature>
<evidence type="ECO:0000313" key="7">
    <source>
        <dbReference type="Proteomes" id="UP000677228"/>
    </source>
</evidence>
<dbReference type="SUPFAM" id="SSF54001">
    <property type="entry name" value="Cysteine proteinases"/>
    <property type="match status" value="1"/>
</dbReference>
<dbReference type="Gene3D" id="3.90.70.10">
    <property type="entry name" value="Cysteine proteinases"/>
    <property type="match status" value="2"/>
</dbReference>
<evidence type="ECO:0000313" key="6">
    <source>
        <dbReference type="EMBL" id="CAF4076328.1"/>
    </source>
</evidence>
<dbReference type="EC" id="3.4.19.12" evidence="2"/>
<dbReference type="InterPro" id="IPR018200">
    <property type="entry name" value="USP_CS"/>
</dbReference>
<dbReference type="PANTHER" id="PTHR21646:SF86">
    <property type="entry name" value="UBIQUITIN CARBOXYL-TERMINAL HYDROLASE"/>
    <property type="match status" value="1"/>
</dbReference>
<dbReference type="Proteomes" id="UP000682733">
    <property type="component" value="Unassembled WGS sequence"/>
</dbReference>